<protein>
    <recommendedName>
        <fullName evidence="3">Non-canonical purine NTP pyrophosphatase</fullName>
    </recommendedName>
</protein>
<name>A0A829R5M1_LISGR</name>
<gene>
    <name evidence="1" type="ORF">LMUR_09574</name>
</gene>
<dbReference type="EMBL" id="AODG01000011">
    <property type="protein sequence ID" value="EUJ27766.1"/>
    <property type="molecule type" value="Genomic_DNA"/>
</dbReference>
<dbReference type="AlphaFoldDB" id="A0A829R5M1"/>
<dbReference type="Proteomes" id="UP000019251">
    <property type="component" value="Unassembled WGS sequence"/>
</dbReference>
<evidence type="ECO:0000313" key="1">
    <source>
        <dbReference type="EMBL" id="EUJ27766.1"/>
    </source>
</evidence>
<organism evidence="1 2">
    <name type="scientific">Listeria grayi FSL F6-1183</name>
    <dbReference type="NCBI Taxonomy" id="1265827"/>
    <lineage>
        <taxon>Bacteria</taxon>
        <taxon>Bacillati</taxon>
        <taxon>Bacillota</taxon>
        <taxon>Bacilli</taxon>
        <taxon>Bacillales</taxon>
        <taxon>Listeriaceae</taxon>
        <taxon>Listeria</taxon>
    </lineage>
</organism>
<reference evidence="1 2" key="1">
    <citation type="submission" date="2012-12" db="EMBL/GenBank/DDBJ databases">
        <title>Novel taxa of Listeriaceae from agricultural environments in the United States.</title>
        <authorList>
            <person name="den Bakker H.C."/>
            <person name="Allred A."/>
            <person name="Warchocki S."/>
            <person name="Wright E.M."/>
            <person name="Burrell A."/>
            <person name="Nightingale K.K."/>
            <person name="Kephart D."/>
            <person name="Wiedmann M."/>
        </authorList>
    </citation>
    <scope>NUCLEOTIDE SEQUENCE [LARGE SCALE GENOMIC DNA]</scope>
    <source>
        <strain evidence="1 2">FSL F6-1183</strain>
    </source>
</reference>
<proteinExistence type="predicted"/>
<comment type="caution">
    <text evidence="1">The sequence shown here is derived from an EMBL/GenBank/DDBJ whole genome shotgun (WGS) entry which is preliminary data.</text>
</comment>
<evidence type="ECO:0008006" key="3">
    <source>
        <dbReference type="Google" id="ProtNLM"/>
    </source>
</evidence>
<sequence>MTRYSICQTIRRPWQKSLPPKKNKISHRANALAKLAKDIDILIQKID</sequence>
<accession>A0A829R5M1</accession>
<evidence type="ECO:0000313" key="2">
    <source>
        <dbReference type="Proteomes" id="UP000019251"/>
    </source>
</evidence>